<evidence type="ECO:0000313" key="2">
    <source>
        <dbReference type="Proteomes" id="UP000030746"/>
    </source>
</evidence>
<organism evidence="1 2">
    <name type="scientific">Lottia gigantea</name>
    <name type="common">Giant owl limpet</name>
    <dbReference type="NCBI Taxonomy" id="225164"/>
    <lineage>
        <taxon>Eukaryota</taxon>
        <taxon>Metazoa</taxon>
        <taxon>Spiralia</taxon>
        <taxon>Lophotrochozoa</taxon>
        <taxon>Mollusca</taxon>
        <taxon>Gastropoda</taxon>
        <taxon>Patellogastropoda</taxon>
        <taxon>Lottioidea</taxon>
        <taxon>Lottiidae</taxon>
        <taxon>Lottia</taxon>
    </lineage>
</organism>
<dbReference type="CTD" id="20250901"/>
<gene>
    <name evidence="1" type="ORF">LOTGIDRAFT_238945</name>
</gene>
<name>V4AZ49_LOTGI</name>
<sequence>MSIWKCFCLPHRKPRLRNERGRKWQNMTNQPISAKSSSRSKLLQYNDREYLDHDVLTSRVEDDTWTRLESQPGVKKRRGLDEIFERPKSEMLKSSADPLDFKNVGYPTMFSGQLESMYGYTPRAVQDVYASSALEGGSIEDYFTDARNESVLKKFASAESCNGIADRDNTQVHSVRTRSDSRHKYMINSDGDYSSDSDMDDLDYCDTFPNIGFETTNDIFHVQPFPPTTNTATPYLCRSEDRNFQNQHFDEIFGSDEVLY</sequence>
<dbReference type="HOGENOM" id="CLU_1070736_0_0_1"/>
<dbReference type="GeneID" id="20250901"/>
<keyword evidence="2" id="KW-1185">Reference proteome</keyword>
<dbReference type="AlphaFoldDB" id="V4AZ49"/>
<evidence type="ECO:0000313" key="1">
    <source>
        <dbReference type="EMBL" id="ESO99001.1"/>
    </source>
</evidence>
<dbReference type="RefSeq" id="XP_009050281.1">
    <property type="nucleotide sequence ID" value="XM_009052033.1"/>
</dbReference>
<dbReference type="Proteomes" id="UP000030746">
    <property type="component" value="Unassembled WGS sequence"/>
</dbReference>
<dbReference type="KEGG" id="lgi:LOTGIDRAFT_238945"/>
<protein>
    <submittedName>
        <fullName evidence="1">Uncharacterized protein</fullName>
    </submittedName>
</protein>
<dbReference type="OrthoDB" id="6160515at2759"/>
<reference evidence="1 2" key="1">
    <citation type="journal article" date="2013" name="Nature">
        <title>Insights into bilaterian evolution from three spiralian genomes.</title>
        <authorList>
            <person name="Simakov O."/>
            <person name="Marletaz F."/>
            <person name="Cho S.J."/>
            <person name="Edsinger-Gonzales E."/>
            <person name="Havlak P."/>
            <person name="Hellsten U."/>
            <person name="Kuo D.H."/>
            <person name="Larsson T."/>
            <person name="Lv J."/>
            <person name="Arendt D."/>
            <person name="Savage R."/>
            <person name="Osoegawa K."/>
            <person name="de Jong P."/>
            <person name="Grimwood J."/>
            <person name="Chapman J.A."/>
            <person name="Shapiro H."/>
            <person name="Aerts A."/>
            <person name="Otillar R.P."/>
            <person name="Terry A.Y."/>
            <person name="Boore J.L."/>
            <person name="Grigoriev I.V."/>
            <person name="Lindberg D.R."/>
            <person name="Seaver E.C."/>
            <person name="Weisblat D.A."/>
            <person name="Putnam N.H."/>
            <person name="Rokhsar D.S."/>
        </authorList>
    </citation>
    <scope>NUCLEOTIDE SEQUENCE [LARGE SCALE GENOMIC DNA]</scope>
</reference>
<accession>V4AZ49</accession>
<dbReference type="EMBL" id="KB201194">
    <property type="protein sequence ID" value="ESO99001.1"/>
    <property type="molecule type" value="Genomic_DNA"/>
</dbReference>
<proteinExistence type="predicted"/>